<gene>
    <name evidence="1" type="ORF">CEV31_0788</name>
</gene>
<proteinExistence type="predicted"/>
<keyword evidence="2" id="KW-1185">Reference proteome</keyword>
<name>A0A256G235_9HYPH</name>
<organism evidence="1 2">
    <name type="scientific">Brucella thiophenivorans</name>
    <dbReference type="NCBI Taxonomy" id="571255"/>
    <lineage>
        <taxon>Bacteria</taxon>
        <taxon>Pseudomonadati</taxon>
        <taxon>Pseudomonadota</taxon>
        <taxon>Alphaproteobacteria</taxon>
        <taxon>Hyphomicrobiales</taxon>
        <taxon>Brucellaceae</taxon>
        <taxon>Brucella/Ochrobactrum group</taxon>
        <taxon>Brucella</taxon>
    </lineage>
</organism>
<comment type="caution">
    <text evidence="1">The sequence shown here is derived from an EMBL/GenBank/DDBJ whole genome shotgun (WGS) entry which is preliminary data.</text>
</comment>
<dbReference type="Proteomes" id="UP000215590">
    <property type="component" value="Unassembled WGS sequence"/>
</dbReference>
<evidence type="ECO:0000313" key="1">
    <source>
        <dbReference type="EMBL" id="OYR21167.1"/>
    </source>
</evidence>
<reference evidence="1 2" key="1">
    <citation type="submission" date="2017-07" db="EMBL/GenBank/DDBJ databases">
        <title>Phylogenetic study on the rhizospheric bacterium Ochrobactrum sp. A44.</title>
        <authorList>
            <person name="Krzyzanowska D.M."/>
            <person name="Ossowicki A."/>
            <person name="Rajewska M."/>
            <person name="Maciag T."/>
            <person name="Kaczynski Z."/>
            <person name="Czerwicka M."/>
            <person name="Jafra S."/>
        </authorList>
    </citation>
    <scope>NUCLEOTIDE SEQUENCE [LARGE SCALE GENOMIC DNA]</scope>
    <source>
        <strain evidence="1 2">DSM 7216</strain>
    </source>
</reference>
<evidence type="ECO:0000313" key="2">
    <source>
        <dbReference type="Proteomes" id="UP000215590"/>
    </source>
</evidence>
<protein>
    <submittedName>
        <fullName evidence="1">Uncharacterized protein</fullName>
    </submittedName>
</protein>
<accession>A0A256G235</accession>
<sequence length="51" mass="5600">MLHNNQKTATERLSSITGFLHGVILKNMTKKNLMNAIAVAVEKLCQSCKLG</sequence>
<dbReference type="EMBL" id="NNRJ01000012">
    <property type="protein sequence ID" value="OYR21167.1"/>
    <property type="molecule type" value="Genomic_DNA"/>
</dbReference>
<dbReference type="AlphaFoldDB" id="A0A256G235"/>